<dbReference type="PANTHER" id="PTHR43685:SF2">
    <property type="entry name" value="GLYCOSYLTRANSFERASE 2-LIKE DOMAIN-CONTAINING PROTEIN"/>
    <property type="match status" value="1"/>
</dbReference>
<feature type="domain" description="Glycosyltransferase 2-like" evidence="1">
    <location>
        <begin position="6"/>
        <end position="139"/>
    </location>
</feature>
<sequence>MGLTSTVIMASYNGSEYIYEQLQSIFEQTVPVTKVLIRDDRSSDDTATIVEDFIRLHGLADHWDFQINPQRKGWRENFIDMLAASKTDVIFYSDQDDIWRHDKVAASLASFAAVDEMEVLVSDYEIIPADQKLLFVRQIEEEIVAEKLYKIALTLNNLAIYRPGCGMALRSSIVKSTIDIFREITIDFNGLSQTHDQAAWLAAIIRGSLYHLHESLFIRRIRADSTWQMEKRANQNLFLGLPKENPNFIRYLSEIAKHFHDDRSEIEGLEADFKQIVNQKIQKFGSSKNID</sequence>
<organism evidence="2 3">
    <name type="scientific">Oenococcus sicerae</name>
    <dbReference type="NCBI Taxonomy" id="2203724"/>
    <lineage>
        <taxon>Bacteria</taxon>
        <taxon>Bacillati</taxon>
        <taxon>Bacillota</taxon>
        <taxon>Bacilli</taxon>
        <taxon>Lactobacillales</taxon>
        <taxon>Lactobacillaceae</taxon>
        <taxon>Oenococcus</taxon>
    </lineage>
</organism>
<proteinExistence type="predicted"/>
<evidence type="ECO:0000313" key="2">
    <source>
        <dbReference type="EMBL" id="MDN6900715.1"/>
    </source>
</evidence>
<dbReference type="EMBL" id="SDWY01000003">
    <property type="protein sequence ID" value="MDN6900715.1"/>
    <property type="molecule type" value="Genomic_DNA"/>
</dbReference>
<evidence type="ECO:0000259" key="1">
    <source>
        <dbReference type="Pfam" id="PF00535"/>
    </source>
</evidence>
<dbReference type="PANTHER" id="PTHR43685">
    <property type="entry name" value="GLYCOSYLTRANSFERASE"/>
    <property type="match status" value="1"/>
</dbReference>
<accession>A0AAJ1RAV8</accession>
<evidence type="ECO:0000313" key="3">
    <source>
        <dbReference type="Proteomes" id="UP001167919"/>
    </source>
</evidence>
<protein>
    <submittedName>
        <fullName evidence="2">Glycosyltransferase</fullName>
    </submittedName>
</protein>
<comment type="caution">
    <text evidence="2">The sequence shown here is derived from an EMBL/GenBank/DDBJ whole genome shotgun (WGS) entry which is preliminary data.</text>
</comment>
<dbReference type="Proteomes" id="UP001167919">
    <property type="component" value="Unassembled WGS sequence"/>
</dbReference>
<dbReference type="RefSeq" id="WP_301711361.1">
    <property type="nucleotide sequence ID" value="NZ_SDWY01000003.1"/>
</dbReference>
<dbReference type="Pfam" id="PF00535">
    <property type="entry name" value="Glycos_transf_2"/>
    <property type="match status" value="1"/>
</dbReference>
<gene>
    <name evidence="2" type="ORF">EVC35_06815</name>
</gene>
<dbReference type="InterPro" id="IPR029044">
    <property type="entry name" value="Nucleotide-diphossugar_trans"/>
</dbReference>
<dbReference type="InterPro" id="IPR050834">
    <property type="entry name" value="Glycosyltransf_2"/>
</dbReference>
<dbReference type="Gene3D" id="3.90.550.10">
    <property type="entry name" value="Spore Coat Polysaccharide Biosynthesis Protein SpsA, Chain A"/>
    <property type="match status" value="1"/>
</dbReference>
<reference evidence="2" key="1">
    <citation type="submission" date="2019-01" db="EMBL/GenBank/DDBJ databases">
        <title>Oenococcus sicerae UCMA17102.</title>
        <authorList>
            <person name="Cousin F.J."/>
            <person name="Le Guellec R."/>
            <person name="Cretenet M."/>
        </authorList>
    </citation>
    <scope>NUCLEOTIDE SEQUENCE</scope>
    <source>
        <strain evidence="2">UCMA17102</strain>
    </source>
</reference>
<name>A0AAJ1RAV8_9LACO</name>
<dbReference type="InterPro" id="IPR001173">
    <property type="entry name" value="Glyco_trans_2-like"/>
</dbReference>
<dbReference type="AlphaFoldDB" id="A0AAJ1RAV8"/>
<dbReference type="SUPFAM" id="SSF53448">
    <property type="entry name" value="Nucleotide-diphospho-sugar transferases"/>
    <property type="match status" value="1"/>
</dbReference>